<proteinExistence type="predicted"/>
<comment type="caution">
    <text evidence="1">The sequence shown here is derived from an EMBL/GenBank/DDBJ whole genome shotgun (WGS) entry which is preliminary data.</text>
</comment>
<name>A0A9X1B3I3_9GAMM</name>
<dbReference type="EMBL" id="NRRY01000010">
    <property type="protein sequence ID" value="MBK1618493.1"/>
    <property type="molecule type" value="Genomic_DNA"/>
</dbReference>
<evidence type="ECO:0000313" key="2">
    <source>
        <dbReference type="Proteomes" id="UP001138768"/>
    </source>
</evidence>
<dbReference type="RefSeq" id="WP_200242119.1">
    <property type="nucleotide sequence ID" value="NZ_NRRY01000010.1"/>
</dbReference>
<organism evidence="1 2">
    <name type="scientific">Lamprobacter modestohalophilus</name>
    <dbReference type="NCBI Taxonomy" id="1064514"/>
    <lineage>
        <taxon>Bacteria</taxon>
        <taxon>Pseudomonadati</taxon>
        <taxon>Pseudomonadota</taxon>
        <taxon>Gammaproteobacteria</taxon>
        <taxon>Chromatiales</taxon>
        <taxon>Chromatiaceae</taxon>
        <taxon>Lamprobacter</taxon>
    </lineage>
</organism>
<protein>
    <submittedName>
        <fullName evidence="1">Uncharacterized protein</fullName>
    </submittedName>
</protein>
<accession>A0A9X1B3I3</accession>
<evidence type="ECO:0000313" key="1">
    <source>
        <dbReference type="EMBL" id="MBK1618493.1"/>
    </source>
</evidence>
<keyword evidence="2" id="KW-1185">Reference proteome</keyword>
<sequence length="60" mass="6853">MLVVLILALLAMILSMIATMGQEPRNERLREAAEQVCAGAFWPRFRQLVWADPQARLIFP</sequence>
<gene>
    <name evidence="1" type="ORF">CKO42_08585</name>
</gene>
<reference evidence="1 2" key="1">
    <citation type="journal article" date="2020" name="Microorganisms">
        <title>Osmotic Adaptation and Compatible Solute Biosynthesis of Phototrophic Bacteria as Revealed from Genome Analyses.</title>
        <authorList>
            <person name="Imhoff J.F."/>
            <person name="Rahn T."/>
            <person name="Kunzel S."/>
            <person name="Keller A."/>
            <person name="Neulinger S.C."/>
        </authorList>
    </citation>
    <scope>NUCLEOTIDE SEQUENCE [LARGE SCALE GENOMIC DNA]</scope>
    <source>
        <strain evidence="1 2">DSM 25653</strain>
    </source>
</reference>
<dbReference type="Proteomes" id="UP001138768">
    <property type="component" value="Unassembled WGS sequence"/>
</dbReference>
<dbReference type="AlphaFoldDB" id="A0A9X1B3I3"/>